<sequence length="172" mass="18739">MGCMQSVPLPDPVAKFFHGKPMTPELQASLEAVLSDDFELRFVGEFVPEYAKPVVLDRSKFPGALKNLQASFPNLTFAPTKSVKQKANGSWAALTLVSGDHTGEPFAPMPHLEKIPTSQKNVKIGPEEFALFLTEDGTKINKVEITPQHEGAEVGPPGFYRKLGGELKPPPK</sequence>
<feature type="region of interest" description="Disordered" evidence="1">
    <location>
        <begin position="145"/>
        <end position="172"/>
    </location>
</feature>
<reference evidence="2" key="1">
    <citation type="submission" date="2021-01" db="EMBL/GenBank/DDBJ databases">
        <authorList>
            <person name="Corre E."/>
            <person name="Pelletier E."/>
            <person name="Niang G."/>
            <person name="Scheremetjew M."/>
            <person name="Finn R."/>
            <person name="Kale V."/>
            <person name="Holt S."/>
            <person name="Cochrane G."/>
            <person name="Meng A."/>
            <person name="Brown T."/>
            <person name="Cohen L."/>
        </authorList>
    </citation>
    <scope>NUCLEOTIDE SEQUENCE</scope>
    <source>
        <strain evidence="2">CCAC1681</strain>
    </source>
</reference>
<proteinExistence type="predicted"/>
<evidence type="ECO:0000256" key="1">
    <source>
        <dbReference type="SAM" id="MobiDB-lite"/>
    </source>
</evidence>
<dbReference type="EMBL" id="HBEN01014265">
    <property type="protein sequence ID" value="CAD8450872.1"/>
    <property type="molecule type" value="Transcribed_RNA"/>
</dbReference>
<gene>
    <name evidence="2" type="ORF">MSP1401_LOCUS11894</name>
</gene>
<accession>A0A7S0DCR4</accession>
<dbReference type="AlphaFoldDB" id="A0A7S0DCR4"/>
<protein>
    <submittedName>
        <fullName evidence="2">Uncharacterized protein</fullName>
    </submittedName>
</protein>
<evidence type="ECO:0000313" key="2">
    <source>
        <dbReference type="EMBL" id="CAD8450872.1"/>
    </source>
</evidence>
<organism evidence="2">
    <name type="scientific">Micromonas pusilla</name>
    <name type="common">Picoplanktonic green alga</name>
    <name type="synonym">Chromulina pusilla</name>
    <dbReference type="NCBI Taxonomy" id="38833"/>
    <lineage>
        <taxon>Eukaryota</taxon>
        <taxon>Viridiplantae</taxon>
        <taxon>Chlorophyta</taxon>
        <taxon>Mamiellophyceae</taxon>
        <taxon>Mamiellales</taxon>
        <taxon>Mamiellaceae</taxon>
        <taxon>Micromonas</taxon>
    </lineage>
</organism>
<name>A0A7S0DCR4_MICPS</name>